<evidence type="ECO:0000256" key="1">
    <source>
        <dbReference type="SAM" id="MobiDB-lite"/>
    </source>
</evidence>
<gene>
    <name evidence="2" type="ORF">WT56_32645</name>
</gene>
<accession>A0A132E6I3</accession>
<reference evidence="2 3" key="1">
    <citation type="submission" date="2015-11" db="EMBL/GenBank/DDBJ databases">
        <title>Expanding the genomic diversity of Burkholderia species for the development of highly accurate diagnostics.</title>
        <authorList>
            <person name="Sahl J."/>
            <person name="Keim P."/>
            <person name="Wagner D."/>
        </authorList>
    </citation>
    <scope>NUCLEOTIDE SEQUENCE [LARGE SCALE GENOMIC DNA]</scope>
    <source>
        <strain evidence="2 3">MSMB368WGS</strain>
    </source>
</reference>
<sequence>MAFQSCRPPQQFVGERGNLAGSGAVGRGFAGKPASGHAVGEDDPLVDLRAQRGQQLFGE</sequence>
<comment type="caution">
    <text evidence="2">The sequence shown here is derived from an EMBL/GenBank/DDBJ whole genome shotgun (WGS) entry which is preliminary data.</text>
</comment>
<dbReference type="AlphaFoldDB" id="A0A132E6I3"/>
<name>A0A132E6I3_9BURK</name>
<proteinExistence type="predicted"/>
<evidence type="ECO:0000313" key="2">
    <source>
        <dbReference type="EMBL" id="KWF17601.1"/>
    </source>
</evidence>
<dbReference type="Proteomes" id="UP000062912">
    <property type="component" value="Unassembled WGS sequence"/>
</dbReference>
<evidence type="ECO:0000313" key="3">
    <source>
        <dbReference type="Proteomes" id="UP000062912"/>
    </source>
</evidence>
<protein>
    <submittedName>
        <fullName evidence="2">Uncharacterized protein</fullName>
    </submittedName>
</protein>
<feature type="region of interest" description="Disordered" evidence="1">
    <location>
        <begin position="1"/>
        <end position="46"/>
    </location>
</feature>
<dbReference type="EMBL" id="LPJR01000094">
    <property type="protein sequence ID" value="KWF17601.1"/>
    <property type="molecule type" value="Genomic_DNA"/>
</dbReference>
<organism evidence="2 3">
    <name type="scientific">Burkholderia pseudomultivorans</name>
    <dbReference type="NCBI Taxonomy" id="1207504"/>
    <lineage>
        <taxon>Bacteria</taxon>
        <taxon>Pseudomonadati</taxon>
        <taxon>Pseudomonadota</taxon>
        <taxon>Betaproteobacteria</taxon>
        <taxon>Burkholderiales</taxon>
        <taxon>Burkholderiaceae</taxon>
        <taxon>Burkholderia</taxon>
        <taxon>Burkholderia cepacia complex</taxon>
    </lineage>
</organism>